<evidence type="ECO:0000256" key="5">
    <source>
        <dbReference type="ARBA" id="ARBA00022960"/>
    </source>
</evidence>
<keyword evidence="5 10" id="KW-0133">Cell shape</keyword>
<dbReference type="HOGENOM" id="CLU_037404_0_1_9"/>
<evidence type="ECO:0000256" key="2">
    <source>
        <dbReference type="ARBA" id="ARBA00022618"/>
    </source>
</evidence>
<dbReference type="GO" id="GO:0071555">
    <property type="term" value="P:cell wall organization"/>
    <property type="evidence" value="ECO:0007669"/>
    <property type="project" value="UniProtKB-KW"/>
</dbReference>
<keyword evidence="4 10" id="KW-0808">Transferase</keyword>
<feature type="binding site" evidence="10">
    <location>
        <position position="304"/>
    </location>
    <ligand>
        <name>UDP-N-acetyl-alpha-D-glucosamine</name>
        <dbReference type="ChEBI" id="CHEBI:57705"/>
    </ligand>
</feature>
<dbReference type="SUPFAM" id="SSF53756">
    <property type="entry name" value="UDP-Glycosyltransferase/glycogen phosphorylase"/>
    <property type="match status" value="1"/>
</dbReference>
<keyword evidence="7 10" id="KW-0472">Membrane</keyword>
<dbReference type="GO" id="GO:0051991">
    <property type="term" value="F:UDP-N-acetyl-D-glucosamine:N-acetylmuramoyl-L-alanyl-D-glutamyl-meso-2,6-diaminopimelyl-D-alanyl-D-alanine-diphosphoundecaprenol 4-beta-N-acetylglucosaminlytransferase activity"/>
    <property type="evidence" value="ECO:0007669"/>
    <property type="project" value="RHEA"/>
</dbReference>
<keyword evidence="14" id="KW-1185">Reference proteome</keyword>
<organism evidence="13 14">
    <name type="scientific">[Clostridium] methylpentosum DSM 5476</name>
    <dbReference type="NCBI Taxonomy" id="537013"/>
    <lineage>
        <taxon>Bacteria</taxon>
        <taxon>Bacillati</taxon>
        <taxon>Bacillota</taxon>
        <taxon>Clostridia</taxon>
        <taxon>Eubacteriales</taxon>
        <taxon>Oscillospiraceae</taxon>
        <taxon>Oscillospiraceae incertae sedis</taxon>
    </lineage>
</organism>
<dbReference type="EMBL" id="ACEC01000115">
    <property type="protein sequence ID" value="EEG29195.1"/>
    <property type="molecule type" value="Genomic_DNA"/>
</dbReference>
<evidence type="ECO:0000256" key="10">
    <source>
        <dbReference type="HAMAP-Rule" id="MF_00033"/>
    </source>
</evidence>
<dbReference type="EC" id="2.4.1.227" evidence="10"/>
<dbReference type="GO" id="GO:0009252">
    <property type="term" value="P:peptidoglycan biosynthetic process"/>
    <property type="evidence" value="ECO:0007669"/>
    <property type="project" value="UniProtKB-UniRule"/>
</dbReference>
<comment type="subcellular location">
    <subcellularLocation>
        <location evidence="10">Cell membrane</location>
        <topology evidence="10">Peripheral membrane protein</topology>
        <orientation evidence="10">Cytoplasmic side</orientation>
    </subcellularLocation>
</comment>
<dbReference type="InterPro" id="IPR006009">
    <property type="entry name" value="GlcNAc_MurG"/>
</dbReference>
<protein>
    <recommendedName>
        <fullName evidence="10">UDP-N-acetylglucosamine--N-acetylmuramyl-(pentapeptide) pyrophosphoryl-undecaprenol N-acetylglucosamine transferase</fullName>
        <ecNumber evidence="10">2.4.1.227</ecNumber>
    </recommendedName>
    <alternativeName>
        <fullName evidence="10">Undecaprenyl-PP-MurNAc-pentapeptide-UDPGlcNAc GlcNAc transferase</fullName>
    </alternativeName>
</protein>
<name>C0EHA8_9FIRM</name>
<dbReference type="GO" id="GO:0051301">
    <property type="term" value="P:cell division"/>
    <property type="evidence" value="ECO:0007669"/>
    <property type="project" value="UniProtKB-KW"/>
</dbReference>
<feature type="domain" description="Glycosyltransferase family 28 N-terminal" evidence="11">
    <location>
        <begin position="3"/>
        <end position="145"/>
    </location>
</feature>
<feature type="binding site" evidence="10">
    <location>
        <position position="128"/>
    </location>
    <ligand>
        <name>UDP-N-acetyl-alpha-D-glucosamine</name>
        <dbReference type="ChEBI" id="CHEBI:57705"/>
    </ligand>
</feature>
<reference evidence="13 14" key="1">
    <citation type="submission" date="2009-01" db="EMBL/GenBank/DDBJ databases">
        <authorList>
            <person name="Fulton L."/>
            <person name="Clifton S."/>
            <person name="Fulton B."/>
            <person name="Xu J."/>
            <person name="Minx P."/>
            <person name="Pepin K.H."/>
            <person name="Johnson M."/>
            <person name="Bhonagiri V."/>
            <person name="Nash W.E."/>
            <person name="Mardis E.R."/>
            <person name="Wilson R.K."/>
        </authorList>
    </citation>
    <scope>NUCLEOTIDE SEQUENCE [LARGE SCALE GENOMIC DNA]</scope>
    <source>
        <strain evidence="13 14">DSM 5476</strain>
    </source>
</reference>
<evidence type="ECO:0000256" key="6">
    <source>
        <dbReference type="ARBA" id="ARBA00022984"/>
    </source>
</evidence>
<dbReference type="HAMAP" id="MF_00033">
    <property type="entry name" value="MurG"/>
    <property type="match status" value="1"/>
</dbReference>
<evidence type="ECO:0000256" key="4">
    <source>
        <dbReference type="ARBA" id="ARBA00022679"/>
    </source>
</evidence>
<dbReference type="InterPro" id="IPR007235">
    <property type="entry name" value="Glyco_trans_28_C"/>
</dbReference>
<keyword evidence="8 10" id="KW-0131">Cell cycle</keyword>
<feature type="binding site" evidence="10">
    <location>
        <position position="199"/>
    </location>
    <ligand>
        <name>UDP-N-acetyl-alpha-D-glucosamine</name>
        <dbReference type="ChEBI" id="CHEBI:57705"/>
    </ligand>
</feature>
<dbReference type="Pfam" id="PF03033">
    <property type="entry name" value="Glyco_transf_28"/>
    <property type="match status" value="1"/>
</dbReference>
<evidence type="ECO:0000256" key="1">
    <source>
        <dbReference type="ARBA" id="ARBA00022475"/>
    </source>
</evidence>
<gene>
    <name evidence="10 13" type="primary">murG</name>
    <name evidence="13" type="ORF">CLOSTMETH_03308</name>
</gene>
<comment type="similarity">
    <text evidence="10">Belongs to the glycosyltransferase 28 family. MurG subfamily.</text>
</comment>
<dbReference type="Pfam" id="PF04101">
    <property type="entry name" value="Glyco_tran_28_C"/>
    <property type="match status" value="1"/>
</dbReference>
<evidence type="ECO:0000256" key="3">
    <source>
        <dbReference type="ARBA" id="ARBA00022676"/>
    </source>
</evidence>
<dbReference type="PANTHER" id="PTHR21015">
    <property type="entry name" value="UDP-N-ACETYLGLUCOSAMINE--N-ACETYLMURAMYL-(PENTAPEPTIDE) PYROPHOSPHORYL-UNDECAPRENOL N-ACETYLGLUCOSAMINE TRANSFERASE 1"/>
    <property type="match status" value="1"/>
</dbReference>
<keyword evidence="9 10" id="KW-0961">Cell wall biogenesis/degradation</keyword>
<comment type="function">
    <text evidence="10">Cell wall formation. Catalyzes the transfer of a GlcNAc subunit on undecaprenyl-pyrophosphoryl-MurNAc-pentapeptide (lipid intermediate I) to form undecaprenyl-pyrophosphoryl-MurNAc-(pentapeptide)GlcNAc (lipid intermediate II).</text>
</comment>
<feature type="domain" description="Glycosyl transferase family 28 C-terminal" evidence="12">
    <location>
        <begin position="193"/>
        <end position="362"/>
    </location>
</feature>
<evidence type="ECO:0000313" key="13">
    <source>
        <dbReference type="EMBL" id="EEG29195.1"/>
    </source>
</evidence>
<dbReference type="UniPathway" id="UPA00219"/>
<dbReference type="GO" id="GO:0050511">
    <property type="term" value="F:undecaprenyldiphospho-muramoylpentapeptide beta-N-acetylglucosaminyltransferase activity"/>
    <property type="evidence" value="ECO:0007669"/>
    <property type="project" value="UniProtKB-UniRule"/>
</dbReference>
<evidence type="ECO:0000256" key="9">
    <source>
        <dbReference type="ARBA" id="ARBA00023316"/>
    </source>
</evidence>
<comment type="pathway">
    <text evidence="10">Cell wall biogenesis; peptidoglycan biosynthesis.</text>
</comment>
<dbReference type="STRING" id="537013.CLOSTMETH_03308"/>
<dbReference type="InterPro" id="IPR004276">
    <property type="entry name" value="GlycoTrans_28_N"/>
</dbReference>
<dbReference type="NCBIfam" id="TIGR01133">
    <property type="entry name" value="murG"/>
    <property type="match status" value="1"/>
</dbReference>
<proteinExistence type="inferred from homology"/>
<accession>C0EHA8</accession>
<comment type="caution">
    <text evidence="10">Lacks conserved residue(s) required for the propagation of feature annotation.</text>
</comment>
<evidence type="ECO:0000256" key="7">
    <source>
        <dbReference type="ARBA" id="ARBA00023136"/>
    </source>
</evidence>
<comment type="caution">
    <text evidence="13">The sequence shown here is derived from an EMBL/GenBank/DDBJ whole genome shotgun (WGS) entry which is preliminary data.</text>
</comment>
<comment type="catalytic activity">
    <reaction evidence="10">
        <text>di-trans,octa-cis-undecaprenyl diphospho-N-acetyl-alpha-D-muramoyl-L-alanyl-D-glutamyl-meso-2,6-diaminopimeloyl-D-alanyl-D-alanine + UDP-N-acetyl-alpha-D-glucosamine = di-trans,octa-cis-undecaprenyl diphospho-[N-acetyl-alpha-D-glucosaminyl-(1-&gt;4)]-N-acetyl-alpha-D-muramoyl-L-alanyl-D-glutamyl-meso-2,6-diaminopimeloyl-D-alanyl-D-alanine + UDP + H(+)</text>
        <dbReference type="Rhea" id="RHEA:31227"/>
        <dbReference type="ChEBI" id="CHEBI:15378"/>
        <dbReference type="ChEBI" id="CHEBI:57705"/>
        <dbReference type="ChEBI" id="CHEBI:58223"/>
        <dbReference type="ChEBI" id="CHEBI:61387"/>
        <dbReference type="ChEBI" id="CHEBI:61388"/>
        <dbReference type="EC" id="2.4.1.227"/>
    </reaction>
</comment>
<evidence type="ECO:0000259" key="11">
    <source>
        <dbReference type="Pfam" id="PF03033"/>
    </source>
</evidence>
<dbReference type="Proteomes" id="UP000003340">
    <property type="component" value="Unassembled WGS sequence"/>
</dbReference>
<sequence length="371" mass="40428">MKVLLAAGGTAGHINPAIAIADAIKAHQPDAEILFAGTPNGMEAKLVPKAGYAFRPIKVRGFQRKLTPQNIIKNIEAVKCLVTSNFVADKILKDFQPDLVIGTGGYASGPVVQKAAKRGIKTAIHEQNAYPGITNKMLSKQVDLVMLAVEEAKKMFPQNAKIVVTGNPIRSSILKKSKEEARRELGMDDELCILSFGGSLGAVKVNEIAADLIQWHYKKGNVNHIHACGRLGKDLFPQMLKERGVDLTGCPRIDVREYIHDMDTCLAAADLVVCRAGAITLSELEATGKASILIPSPHVAENHQYHNAMVLQNHNAAIVIEEKNYSKQKLIATVNSLYTDRKRLLTLSENAKSLAILDTAQRIYTALMNIL</sequence>
<feature type="binding site" evidence="10">
    <location>
        <position position="170"/>
    </location>
    <ligand>
        <name>UDP-N-acetyl-alpha-D-glucosamine</name>
        <dbReference type="ChEBI" id="CHEBI:57705"/>
    </ligand>
</feature>
<reference evidence="13 14" key="2">
    <citation type="submission" date="2009-02" db="EMBL/GenBank/DDBJ databases">
        <title>Draft genome sequence of Clostridium methylpentosum (DSM 5476).</title>
        <authorList>
            <person name="Sudarsanam P."/>
            <person name="Ley R."/>
            <person name="Guruge J."/>
            <person name="Turnbaugh P.J."/>
            <person name="Mahowald M."/>
            <person name="Liep D."/>
            <person name="Gordon J."/>
        </authorList>
    </citation>
    <scope>NUCLEOTIDE SEQUENCE [LARGE SCALE GENOMIC DNA]</scope>
    <source>
        <strain evidence="13 14">DSM 5476</strain>
    </source>
</reference>
<keyword evidence="2 10" id="KW-0132">Cell division</keyword>
<dbReference type="eggNOG" id="COG0707">
    <property type="taxonomic scope" value="Bacteria"/>
</dbReference>
<feature type="binding site" evidence="10">
    <location>
        <begin position="10"/>
        <end position="12"/>
    </location>
    <ligand>
        <name>UDP-N-acetyl-alpha-D-glucosamine</name>
        <dbReference type="ChEBI" id="CHEBI:57705"/>
    </ligand>
</feature>
<evidence type="ECO:0000313" key="14">
    <source>
        <dbReference type="Proteomes" id="UP000003340"/>
    </source>
</evidence>
<feature type="binding site" evidence="10">
    <location>
        <position position="259"/>
    </location>
    <ligand>
        <name>UDP-N-acetyl-alpha-D-glucosamine</name>
        <dbReference type="ChEBI" id="CHEBI:57705"/>
    </ligand>
</feature>
<dbReference type="CDD" id="cd03785">
    <property type="entry name" value="GT28_MurG"/>
    <property type="match status" value="1"/>
</dbReference>
<evidence type="ECO:0000256" key="8">
    <source>
        <dbReference type="ARBA" id="ARBA00023306"/>
    </source>
</evidence>
<dbReference type="PANTHER" id="PTHR21015:SF22">
    <property type="entry name" value="GLYCOSYLTRANSFERASE"/>
    <property type="match status" value="1"/>
</dbReference>
<keyword evidence="6 10" id="KW-0573">Peptidoglycan synthesis</keyword>
<dbReference type="GO" id="GO:0008360">
    <property type="term" value="P:regulation of cell shape"/>
    <property type="evidence" value="ECO:0007669"/>
    <property type="project" value="UniProtKB-KW"/>
</dbReference>
<dbReference type="AlphaFoldDB" id="C0EHA8"/>
<dbReference type="Gene3D" id="3.40.50.2000">
    <property type="entry name" value="Glycogen Phosphorylase B"/>
    <property type="match status" value="2"/>
</dbReference>
<dbReference type="GO" id="GO:0005975">
    <property type="term" value="P:carbohydrate metabolic process"/>
    <property type="evidence" value="ECO:0007669"/>
    <property type="project" value="InterPro"/>
</dbReference>
<evidence type="ECO:0000259" key="12">
    <source>
        <dbReference type="Pfam" id="PF04101"/>
    </source>
</evidence>
<keyword evidence="1 10" id="KW-1003">Cell membrane</keyword>
<keyword evidence="3 10" id="KW-0328">Glycosyltransferase</keyword>
<dbReference type="GO" id="GO:0005886">
    <property type="term" value="C:plasma membrane"/>
    <property type="evidence" value="ECO:0007669"/>
    <property type="project" value="UniProtKB-SubCell"/>
</dbReference>